<proteinExistence type="predicted"/>
<dbReference type="Proteomes" id="UP001328107">
    <property type="component" value="Unassembled WGS sequence"/>
</dbReference>
<evidence type="ECO:0000313" key="1">
    <source>
        <dbReference type="EMBL" id="GMR36871.1"/>
    </source>
</evidence>
<evidence type="ECO:0008006" key="3">
    <source>
        <dbReference type="Google" id="ProtNLM"/>
    </source>
</evidence>
<keyword evidence="2" id="KW-1185">Reference proteome</keyword>
<dbReference type="AlphaFoldDB" id="A0AAN4ZA30"/>
<evidence type="ECO:0000313" key="2">
    <source>
        <dbReference type="Proteomes" id="UP001328107"/>
    </source>
</evidence>
<dbReference type="EMBL" id="BTRK01000002">
    <property type="protein sequence ID" value="GMR36871.1"/>
    <property type="molecule type" value="Genomic_DNA"/>
</dbReference>
<sequence length="129" mass="13501">PSTTTTAPFLCCPILTSSSLLKVPPVVTGTGLTLEQCSVLRRISSDCGDEAYLTCSAAEFTNPNNVFIQIFNINNVRIGEIPGNAQMASATLTCNHLTGQYIYNGGVVARVSCAQSGSKGADGPDQIFP</sequence>
<feature type="non-terminal residue" evidence="1">
    <location>
        <position position="1"/>
    </location>
</feature>
<name>A0AAN4ZA30_9BILA</name>
<reference evidence="2" key="1">
    <citation type="submission" date="2022-10" db="EMBL/GenBank/DDBJ databases">
        <title>Genome assembly of Pristionchus species.</title>
        <authorList>
            <person name="Yoshida K."/>
            <person name="Sommer R.J."/>
        </authorList>
    </citation>
    <scope>NUCLEOTIDE SEQUENCE [LARGE SCALE GENOMIC DNA]</scope>
    <source>
        <strain evidence="2">RS5460</strain>
    </source>
</reference>
<accession>A0AAN4ZA30</accession>
<protein>
    <recommendedName>
        <fullName evidence="3">C6 domain-containing protein</fullName>
    </recommendedName>
</protein>
<gene>
    <name evidence="1" type="ORF">PMAYCL1PPCAC_07066</name>
</gene>
<organism evidence="1 2">
    <name type="scientific">Pristionchus mayeri</name>
    <dbReference type="NCBI Taxonomy" id="1317129"/>
    <lineage>
        <taxon>Eukaryota</taxon>
        <taxon>Metazoa</taxon>
        <taxon>Ecdysozoa</taxon>
        <taxon>Nematoda</taxon>
        <taxon>Chromadorea</taxon>
        <taxon>Rhabditida</taxon>
        <taxon>Rhabditina</taxon>
        <taxon>Diplogasteromorpha</taxon>
        <taxon>Diplogasteroidea</taxon>
        <taxon>Neodiplogasteridae</taxon>
        <taxon>Pristionchus</taxon>
    </lineage>
</organism>
<comment type="caution">
    <text evidence="1">The sequence shown here is derived from an EMBL/GenBank/DDBJ whole genome shotgun (WGS) entry which is preliminary data.</text>
</comment>